<dbReference type="InParanoid" id="A0A0D0DLT3"/>
<feature type="non-terminal residue" evidence="2">
    <location>
        <position position="1"/>
    </location>
</feature>
<organism evidence="2 3">
    <name type="scientific">Paxillus rubicundulus Ve08.2h10</name>
    <dbReference type="NCBI Taxonomy" id="930991"/>
    <lineage>
        <taxon>Eukaryota</taxon>
        <taxon>Fungi</taxon>
        <taxon>Dikarya</taxon>
        <taxon>Basidiomycota</taxon>
        <taxon>Agaricomycotina</taxon>
        <taxon>Agaricomycetes</taxon>
        <taxon>Agaricomycetidae</taxon>
        <taxon>Boletales</taxon>
        <taxon>Paxilineae</taxon>
        <taxon>Paxillaceae</taxon>
        <taxon>Paxillus</taxon>
    </lineage>
</organism>
<dbReference type="AlphaFoldDB" id="A0A0D0DLT3"/>
<feature type="non-terminal residue" evidence="2">
    <location>
        <position position="121"/>
    </location>
</feature>
<dbReference type="EMBL" id="KN824854">
    <property type="protein sequence ID" value="KIK99617.1"/>
    <property type="molecule type" value="Genomic_DNA"/>
</dbReference>
<dbReference type="OrthoDB" id="2662702at2759"/>
<reference evidence="3" key="2">
    <citation type="submission" date="2015-01" db="EMBL/GenBank/DDBJ databases">
        <title>Evolutionary Origins and Diversification of the Mycorrhizal Mutualists.</title>
        <authorList>
            <consortium name="DOE Joint Genome Institute"/>
            <consortium name="Mycorrhizal Genomics Consortium"/>
            <person name="Kohler A."/>
            <person name="Kuo A."/>
            <person name="Nagy L.G."/>
            <person name="Floudas D."/>
            <person name="Copeland A."/>
            <person name="Barry K.W."/>
            <person name="Cichocki N."/>
            <person name="Veneault-Fourrey C."/>
            <person name="LaButti K."/>
            <person name="Lindquist E.A."/>
            <person name="Lipzen A."/>
            <person name="Lundell T."/>
            <person name="Morin E."/>
            <person name="Murat C."/>
            <person name="Riley R."/>
            <person name="Ohm R."/>
            <person name="Sun H."/>
            <person name="Tunlid A."/>
            <person name="Henrissat B."/>
            <person name="Grigoriev I.V."/>
            <person name="Hibbett D.S."/>
            <person name="Martin F."/>
        </authorList>
    </citation>
    <scope>NUCLEOTIDE SEQUENCE [LARGE SCALE GENOMIC DNA]</scope>
    <source>
        <strain evidence="3">Ve08.2h10</strain>
    </source>
</reference>
<gene>
    <name evidence="2" type="ORF">PAXRUDRAFT_90169</name>
</gene>
<keyword evidence="3" id="KW-1185">Reference proteome</keyword>
<dbReference type="HOGENOM" id="CLU_096306_3_0_1"/>
<proteinExistence type="predicted"/>
<protein>
    <submittedName>
        <fullName evidence="2">Uncharacterized protein</fullName>
    </submittedName>
</protein>
<dbReference type="Proteomes" id="UP000054538">
    <property type="component" value="Unassembled WGS sequence"/>
</dbReference>
<feature type="region of interest" description="Disordered" evidence="1">
    <location>
        <begin position="1"/>
        <end position="24"/>
    </location>
</feature>
<evidence type="ECO:0000313" key="2">
    <source>
        <dbReference type="EMBL" id="KIK99617.1"/>
    </source>
</evidence>
<accession>A0A0D0DLT3</accession>
<evidence type="ECO:0000256" key="1">
    <source>
        <dbReference type="SAM" id="MobiDB-lite"/>
    </source>
</evidence>
<reference evidence="2 3" key="1">
    <citation type="submission" date="2014-04" db="EMBL/GenBank/DDBJ databases">
        <authorList>
            <consortium name="DOE Joint Genome Institute"/>
            <person name="Kuo A."/>
            <person name="Kohler A."/>
            <person name="Jargeat P."/>
            <person name="Nagy L.G."/>
            <person name="Floudas D."/>
            <person name="Copeland A."/>
            <person name="Barry K.W."/>
            <person name="Cichocki N."/>
            <person name="Veneault-Fourrey C."/>
            <person name="LaButti K."/>
            <person name="Lindquist E.A."/>
            <person name="Lipzen A."/>
            <person name="Lundell T."/>
            <person name="Morin E."/>
            <person name="Murat C."/>
            <person name="Sun H."/>
            <person name="Tunlid A."/>
            <person name="Henrissat B."/>
            <person name="Grigoriev I.V."/>
            <person name="Hibbett D.S."/>
            <person name="Martin F."/>
            <person name="Nordberg H.P."/>
            <person name="Cantor M.N."/>
            <person name="Hua S.X."/>
        </authorList>
    </citation>
    <scope>NUCLEOTIDE SEQUENCE [LARGE SCALE GENOMIC DNA]</scope>
    <source>
        <strain evidence="2 3">Ve08.2h10</strain>
    </source>
</reference>
<name>A0A0D0DLT3_9AGAM</name>
<sequence length="121" mass="13808">LAENVDPEDLQMRAKNGEGQDDQDNVEGWVNEMELLTDKERASLEGHLRPLHLILAKICKLSYKIINSTTILLPAWTSMLDELYLMLKNSSCDVLTYWNSTFDMLECALKYQAGIDVITDK</sequence>
<evidence type="ECO:0000313" key="3">
    <source>
        <dbReference type="Proteomes" id="UP000054538"/>
    </source>
</evidence>